<dbReference type="EMBL" id="CP050995">
    <property type="protein sequence ID" value="QIY89579.1"/>
    <property type="molecule type" value="Genomic_DNA"/>
</dbReference>
<proteinExistence type="predicted"/>
<sequence length="139" mass="15615">MKKVLLTISTFCFAFFFSQKSQNYLEISYSSVCCGTPSEEPVISSLRQFEKKNKIKGMEILIQSGLGREGEFNLYVGTDKLNAKQKKQLIQNLSAVTALQNGKRKGNSSGFVNFDPTVTVSQPDLMNARNLTIYKNKEK</sequence>
<evidence type="ECO:0000313" key="2">
    <source>
        <dbReference type="Proteomes" id="UP000501570"/>
    </source>
</evidence>
<dbReference type="Proteomes" id="UP000501570">
    <property type="component" value="Chromosome"/>
</dbReference>
<dbReference type="RefSeq" id="WP_168237532.1">
    <property type="nucleotide sequence ID" value="NZ_CP050995.1"/>
</dbReference>
<name>A0ABX6KLQ8_CHRGL</name>
<keyword evidence="2" id="KW-1185">Reference proteome</keyword>
<protein>
    <submittedName>
        <fullName evidence="1">Uncharacterized protein</fullName>
    </submittedName>
</protein>
<gene>
    <name evidence="1" type="ORF">FOB44_02435</name>
</gene>
<organism evidence="1 2">
    <name type="scientific">Chryseobacterium gallinarum</name>
    <dbReference type="NCBI Taxonomy" id="1324352"/>
    <lineage>
        <taxon>Bacteria</taxon>
        <taxon>Pseudomonadati</taxon>
        <taxon>Bacteroidota</taxon>
        <taxon>Flavobacteriia</taxon>
        <taxon>Flavobacteriales</taxon>
        <taxon>Weeksellaceae</taxon>
        <taxon>Chryseobacterium group</taxon>
        <taxon>Chryseobacterium</taxon>
    </lineage>
</organism>
<accession>A0ABX6KLQ8</accession>
<reference evidence="1 2" key="1">
    <citation type="submission" date="2019-09" db="EMBL/GenBank/DDBJ databases">
        <title>FDA dAtabase for Regulatory Grade micrObial Sequences (FDA-ARGOS): Supporting development and validation of Infectious Disease Dx tests.</title>
        <authorList>
            <person name="Sciortino C."/>
            <person name="Tallon L."/>
            <person name="Sadzewicz L."/>
            <person name="Vavikolanu K."/>
            <person name="Mehta A."/>
            <person name="Aluvathingal J."/>
            <person name="Nadendla S."/>
            <person name="Nandy P."/>
            <person name="Geyer C."/>
            <person name="Yan Y."/>
            <person name="Sichtig H."/>
        </authorList>
    </citation>
    <scope>NUCLEOTIDE SEQUENCE [LARGE SCALE GENOMIC DNA]</scope>
    <source>
        <strain evidence="1 2">FDAARGOS_636</strain>
    </source>
</reference>
<evidence type="ECO:0000313" key="1">
    <source>
        <dbReference type="EMBL" id="QIY89579.1"/>
    </source>
</evidence>